<name>A0A0U1B2P5_9MYCO</name>
<dbReference type="Gene3D" id="2.40.128.580">
    <property type="entry name" value="GXWXG domain"/>
    <property type="match status" value="1"/>
</dbReference>
<organism evidence="1 2">
    <name type="scientific">Mycobacteroides abscessus</name>
    <dbReference type="NCBI Taxonomy" id="36809"/>
    <lineage>
        <taxon>Bacteria</taxon>
        <taxon>Bacillati</taxon>
        <taxon>Actinomycetota</taxon>
        <taxon>Actinomycetes</taxon>
        <taxon>Mycobacteriales</taxon>
        <taxon>Mycobacteriaceae</taxon>
        <taxon>Mycobacteroides</taxon>
    </lineage>
</organism>
<protein>
    <recommendedName>
        <fullName evidence="3">DUF4334 domain-containing protein</fullName>
    </recommendedName>
</protein>
<dbReference type="Pfam" id="PF14231">
    <property type="entry name" value="GXWXG"/>
    <property type="match status" value="1"/>
</dbReference>
<dbReference type="AlphaFoldDB" id="A0A0U1B2P5"/>
<sequence>MTSTSDLLALEHGTTTQEALTFFDNLEPVRAEELIGQRWHGGEVPTGHSMDGILTVSGWYGKQFDDVDHVHPLLFSDGGGDIFAVDPMLAPMGLAGRISGLTESPMVKRTSPTALSALKPLIRTTKHRARLRNIEFRGAVSAAMVYDHKAIIDHFRKVDDATLLGIMDLRDMDQPYFFTLRRD</sequence>
<dbReference type="InterPro" id="IPR025568">
    <property type="entry name" value="DUF4334"/>
</dbReference>
<proteinExistence type="predicted"/>
<evidence type="ECO:0000313" key="1">
    <source>
        <dbReference type="EMBL" id="CPV67463.1"/>
    </source>
</evidence>
<accession>A0A0U1B2P5</accession>
<dbReference type="InterPro" id="IPR025951">
    <property type="entry name" value="GXWXG_dom"/>
</dbReference>
<gene>
    <name evidence="1" type="ORF">ERS075579_04193</name>
</gene>
<evidence type="ECO:0008006" key="3">
    <source>
        <dbReference type="Google" id="ProtNLM"/>
    </source>
</evidence>
<dbReference type="Pfam" id="PF14232">
    <property type="entry name" value="DUF4334"/>
    <property type="match status" value="1"/>
</dbReference>
<dbReference type="RefSeq" id="WP_016341629.1">
    <property type="nucleotide sequence ID" value="NZ_AP022621.1"/>
</dbReference>
<evidence type="ECO:0000313" key="2">
    <source>
        <dbReference type="Proteomes" id="UP000045782"/>
    </source>
</evidence>
<dbReference type="EMBL" id="CSWP01000010">
    <property type="protein sequence ID" value="CPV67463.1"/>
    <property type="molecule type" value="Genomic_DNA"/>
</dbReference>
<dbReference type="Proteomes" id="UP000045782">
    <property type="component" value="Unassembled WGS sequence"/>
</dbReference>
<reference evidence="1 2" key="1">
    <citation type="submission" date="2015-03" db="EMBL/GenBank/DDBJ databases">
        <authorList>
            <person name="Murphy D."/>
        </authorList>
    </citation>
    <scope>NUCLEOTIDE SEQUENCE [LARGE SCALE GENOMIC DNA]</scope>
    <source>
        <strain evidence="1 2">PAP088</strain>
    </source>
</reference>